<dbReference type="KEGG" id="cbei:LF65_03253"/>
<reference evidence="2" key="1">
    <citation type="submission" date="2014-12" db="EMBL/GenBank/DDBJ databases">
        <title>Genome sequence of Clostridium beijerinckii strain 59B.</title>
        <authorList>
            <person name="Little G.T."/>
            <person name="Minton N.P."/>
        </authorList>
    </citation>
    <scope>NUCLEOTIDE SEQUENCE [LARGE SCALE GENOMIC DNA]</scope>
    <source>
        <strain evidence="2">59B</strain>
    </source>
</reference>
<evidence type="ECO:0000313" key="2">
    <source>
        <dbReference type="Proteomes" id="UP000031866"/>
    </source>
</evidence>
<dbReference type="OrthoDB" id="2064333at2"/>
<dbReference type="STRING" id="1520.LF65_03253"/>
<dbReference type="Proteomes" id="UP000031866">
    <property type="component" value="Chromosome"/>
</dbReference>
<protein>
    <submittedName>
        <fullName evidence="1">Uncharacterized protein</fullName>
    </submittedName>
</protein>
<dbReference type="EMBL" id="CP010086">
    <property type="protein sequence ID" value="AJG99816.1"/>
    <property type="molecule type" value="Genomic_DNA"/>
</dbReference>
<proteinExistence type="predicted"/>
<dbReference type="RefSeq" id="WP_041897279.1">
    <property type="nucleotide sequence ID" value="NZ_CP010086.2"/>
</dbReference>
<evidence type="ECO:0000313" key="1">
    <source>
        <dbReference type="EMBL" id="AJG99816.1"/>
    </source>
</evidence>
<accession>A0A0B5QNH2</accession>
<dbReference type="AlphaFoldDB" id="A0A0B5QNH2"/>
<organism evidence="1 2">
    <name type="scientific">Clostridium beijerinckii</name>
    <name type="common">Clostridium MP</name>
    <dbReference type="NCBI Taxonomy" id="1520"/>
    <lineage>
        <taxon>Bacteria</taxon>
        <taxon>Bacillati</taxon>
        <taxon>Bacillota</taxon>
        <taxon>Clostridia</taxon>
        <taxon>Eubacteriales</taxon>
        <taxon>Clostridiaceae</taxon>
        <taxon>Clostridium</taxon>
    </lineage>
</organism>
<gene>
    <name evidence="1" type="ORF">LF65_03253</name>
</gene>
<sequence length="205" mass="24328">MIKAVIKSVNKKEILNKFVNKYVGDRWITEFNNIDEKYKNNKNSIQEDLKSQFADVCKLGIALQDQGLKGEIKYIYFSLLRTSLLENKGEFRIDLYDERWLLDKAECSVNINLDFIYTSLFKHMEELKEKKKEHVRTITDMDIEELMLLESNLYHILSVEFLRNVIEELLEVPSYKELKKSEDIKIMAGEFRDEADLIYPKEEVI</sequence>
<name>A0A0B5QNH2_CLOBE</name>